<dbReference type="KEGG" id="mcal:110300561"/>
<dbReference type="RefSeq" id="XP_021026440.1">
    <property type="nucleotide sequence ID" value="XM_021170781.1"/>
</dbReference>
<dbReference type="InterPro" id="IPR014644">
    <property type="entry name" value="MeTrfase_PRMT7"/>
</dbReference>
<gene>
    <name evidence="16" type="primary">Prmt7</name>
</gene>
<evidence type="ECO:0000256" key="11">
    <source>
        <dbReference type="ARBA" id="ARBA00025570"/>
    </source>
</evidence>
<keyword evidence="9 13" id="KW-0804">Transcription</keyword>
<dbReference type="GO" id="GO:0043021">
    <property type="term" value="F:ribonucleoprotein complex binding"/>
    <property type="evidence" value="ECO:0007669"/>
    <property type="project" value="Ensembl"/>
</dbReference>
<evidence type="ECO:0000256" key="12">
    <source>
        <dbReference type="ARBA" id="ARBA00048213"/>
    </source>
</evidence>
<dbReference type="CDD" id="cd02440">
    <property type="entry name" value="AdoMet_MTases"/>
    <property type="match status" value="1"/>
</dbReference>
<proteinExistence type="inferred from homology"/>
<dbReference type="GO" id="GO:0032259">
    <property type="term" value="P:methylation"/>
    <property type="evidence" value="ECO:0007669"/>
    <property type="project" value="UniProtKB-KW"/>
</dbReference>
<reference evidence="16" key="1">
    <citation type="submission" date="2025-08" db="UniProtKB">
        <authorList>
            <consortium name="RefSeq"/>
        </authorList>
    </citation>
    <scope>IDENTIFICATION</scope>
</reference>
<dbReference type="CTD" id="54496"/>
<keyword evidence="5" id="KW-0677">Repeat</keyword>
<dbReference type="Gene3D" id="3.40.50.150">
    <property type="entry name" value="Vaccinia Virus protein VP39"/>
    <property type="match status" value="2"/>
</dbReference>
<dbReference type="FunFam" id="2.70.160.11:FF:000004">
    <property type="entry name" value="Protein arginine N-methyltransferase 7"/>
    <property type="match status" value="1"/>
</dbReference>
<keyword evidence="8 13" id="KW-0805">Transcription regulation</keyword>
<dbReference type="GO" id="GO:0035241">
    <property type="term" value="F:protein-arginine omega-N monomethyltransferase activity"/>
    <property type="evidence" value="ECO:0007669"/>
    <property type="project" value="UniProtKB-EC"/>
</dbReference>
<dbReference type="Pfam" id="PF06325">
    <property type="entry name" value="PrmA"/>
    <property type="match status" value="1"/>
</dbReference>
<dbReference type="GeneID" id="110300561"/>
<evidence type="ECO:0000313" key="16">
    <source>
        <dbReference type="RefSeq" id="XP_021026440.1"/>
    </source>
</evidence>
<dbReference type="Pfam" id="PF22528">
    <property type="entry name" value="PRMT_C"/>
    <property type="match status" value="2"/>
</dbReference>
<feature type="domain" description="Protein arginine N-methyltransferase" evidence="14">
    <location>
        <begin position="176"/>
        <end position="349"/>
    </location>
</feature>
<dbReference type="InterPro" id="IPR029063">
    <property type="entry name" value="SAM-dependent_MTases_sf"/>
</dbReference>
<evidence type="ECO:0000259" key="14">
    <source>
        <dbReference type="Pfam" id="PF22528"/>
    </source>
</evidence>
<evidence type="ECO:0000256" key="9">
    <source>
        <dbReference type="ARBA" id="ARBA00023163"/>
    </source>
</evidence>
<evidence type="ECO:0000256" key="2">
    <source>
        <dbReference type="ARBA" id="ARBA00022603"/>
    </source>
</evidence>
<evidence type="ECO:0000256" key="1">
    <source>
        <dbReference type="ARBA" id="ARBA00022490"/>
    </source>
</evidence>
<dbReference type="GO" id="GO:0042393">
    <property type="term" value="F:histone binding"/>
    <property type="evidence" value="ECO:0007669"/>
    <property type="project" value="Ensembl"/>
</dbReference>
<dbReference type="GO" id="GO:0000387">
    <property type="term" value="P:spliceosomal snRNP assembly"/>
    <property type="evidence" value="ECO:0007669"/>
    <property type="project" value="UniProtKB-UniRule"/>
</dbReference>
<comment type="subcellular location">
    <subcellularLocation>
        <location evidence="13">Cytoplasm</location>
        <location evidence="13">Cytosol</location>
    </subcellularLocation>
    <subcellularLocation>
        <location evidence="13">Nucleus</location>
    </subcellularLocation>
</comment>
<dbReference type="FunFam" id="3.40.50.150:FF:000071">
    <property type="entry name" value="Protein arginine N-methyltransferase 7"/>
    <property type="match status" value="1"/>
</dbReference>
<dbReference type="Gene3D" id="2.70.160.11">
    <property type="entry name" value="Hnrnp arginine n-methyltransferase1"/>
    <property type="match status" value="2"/>
</dbReference>
<protein>
    <recommendedName>
        <fullName evidence="13">Protein arginine N-methyltransferase</fullName>
        <ecNumber evidence="13">2.1.1.321</ecNumber>
    </recommendedName>
</protein>
<sequence>MKVFCGRANPTTGSLEWLEEDEHYDYHQEIARSSYADMLHDKDRNIKYYQGIRAAVSRVKDRGQKALVLDIGTGTGLLSMMAVTAGADFCYAIEVFKPMAEAAVKIVERNGFSDKIKVINKHSTEVTVGPDGDLPCRANILITELFDTELIGEGALPSYEHAHKHLVQEDCEAVPHRATVYAQLVESRRMWSWNKLFPVRVRTNLGEQVIVPPSELERCPGAPSVCDIQLNQVSPADFTVLSDVLPMFSVDFSKQVSSSAACHSRQFVPLASGQAQVVLSWWDIEMDPEGKIKCTMAPFWAQTDPQELQWRDHWMQCVYFLPQEDPVVQGSPRCLVAHHDDYCVWYSLQRTSADENDSAYQVRPVCDCQAHLLWNRPRFGEINDQDRTDHYAQALRTVLLPGSICLCVSDGSLLSMLAHHLGAEQVFTVESSVASYRLMKRIFKVNHLEDKISVINKRPELLTAADLEGKKVSLLLGEPFFTTSLLPWHNLYFWYVRTSVDQHLAPGAVVMPQAASLHAVIVEFRDLWRIRSPCGDCEGFDVHIMDDMIKHSLDFRESREAEPHPLWEYPCRSLSKPQEILTFDFQQPIPQQPMQSKGTMELTRPGKSHGAVLWMEYQLTPDSTISTGLMNPAEDKGDCCWNPHCKQAVYFLSTTLDLRVPLDDPQSVSYVVEFHPLTGDITMEFRLADTLS</sequence>
<comment type="function">
    <text evidence="11 13">Arginine methyltransferase that can both catalyze the formation of omega-N monomethylarginine (MMA) and symmetrical dimethylarginine (sDMA), with a preference for the formation of MMA. Specifically mediates the symmetrical dimethylation of arginine residues in the small nuclear ribonucleoproteins Sm D1 (SNRPD1) and Sm D3 (SNRPD3); such methylation being required for the assembly and biogenesis of snRNP core particles. Specifically mediates the symmetric dimethylation of histone H4 'Arg-3' to form H4R3me2s. Plays a role in gene imprinting by being recruited by CTCFL at the H19 imprinted control region (ICR) and methylating histone H4 to form H4R3me2s, possibly leading to recruit DNA methyltransferases at these sites. May also play a role in embryonic stem cell (ESC) pluripotency. Also able to mediate the arginine methylation of histone H2A and myelin basic protein (MBP) in vitro; the relevance of such results is however unclear in vivo.</text>
</comment>
<dbReference type="SUPFAM" id="SSF53335">
    <property type="entry name" value="S-adenosyl-L-methionine-dependent methyltransferases"/>
    <property type="match status" value="2"/>
</dbReference>
<dbReference type="PIRSF" id="PIRSF036946">
    <property type="entry name" value="Arg_N-mtase"/>
    <property type="match status" value="1"/>
</dbReference>
<keyword evidence="6 13" id="KW-0221">Differentiation</keyword>
<dbReference type="PANTHER" id="PTHR11006">
    <property type="entry name" value="PROTEIN ARGININE N-METHYLTRANSFERASE"/>
    <property type="match status" value="1"/>
</dbReference>
<evidence type="ECO:0000256" key="6">
    <source>
        <dbReference type="ARBA" id="ARBA00022782"/>
    </source>
</evidence>
<name>A0A6P5Q9F6_MUSCR</name>
<dbReference type="EC" id="2.1.1.321" evidence="13"/>
<keyword evidence="3 13" id="KW-0808">Transferase</keyword>
<accession>A0A6P5Q9F6</accession>
<evidence type="ECO:0000256" key="5">
    <source>
        <dbReference type="ARBA" id="ARBA00022737"/>
    </source>
</evidence>
<evidence type="ECO:0000256" key="8">
    <source>
        <dbReference type="ARBA" id="ARBA00023015"/>
    </source>
</evidence>
<keyword evidence="1 13" id="KW-0963">Cytoplasm</keyword>
<dbReference type="Proteomes" id="UP000515126">
    <property type="component" value="Chromosome 8"/>
</dbReference>
<keyword evidence="15" id="KW-1185">Reference proteome</keyword>
<feature type="domain" description="Protein arginine N-methyltransferase" evidence="14">
    <location>
        <begin position="514"/>
        <end position="689"/>
    </location>
</feature>
<dbReference type="GO" id="GO:0001650">
    <property type="term" value="C:fibrillar center"/>
    <property type="evidence" value="ECO:0007669"/>
    <property type="project" value="Ensembl"/>
</dbReference>
<evidence type="ECO:0000256" key="4">
    <source>
        <dbReference type="ARBA" id="ARBA00022691"/>
    </source>
</evidence>
<dbReference type="PROSITE" id="PS51678">
    <property type="entry name" value="SAM_MT_PRMT"/>
    <property type="match status" value="2"/>
</dbReference>
<dbReference type="PANTHER" id="PTHR11006:SF4">
    <property type="entry name" value="PROTEIN ARGININE N-METHYLTRANSFERASE 7"/>
    <property type="match status" value="1"/>
</dbReference>
<keyword evidence="4 13" id="KW-0949">S-adenosyl-L-methionine</keyword>
<dbReference type="GO" id="GO:0005654">
    <property type="term" value="C:nucleoplasm"/>
    <property type="evidence" value="ECO:0007669"/>
    <property type="project" value="Ensembl"/>
</dbReference>
<dbReference type="GO" id="GO:0035243">
    <property type="term" value="F:protein-arginine omega-N symmetric methyltransferase activity"/>
    <property type="evidence" value="ECO:0007669"/>
    <property type="project" value="Ensembl"/>
</dbReference>
<dbReference type="InterPro" id="IPR055135">
    <property type="entry name" value="PRMT_dom"/>
</dbReference>
<comment type="catalytic activity">
    <reaction evidence="12 13">
        <text>L-arginyl-[protein] + S-adenosyl-L-methionine = N(omega)-methyl-L-arginyl-[protein] + S-adenosyl-L-homocysteine + H(+)</text>
        <dbReference type="Rhea" id="RHEA:48100"/>
        <dbReference type="Rhea" id="RHEA-COMP:10532"/>
        <dbReference type="Rhea" id="RHEA-COMP:11990"/>
        <dbReference type="ChEBI" id="CHEBI:15378"/>
        <dbReference type="ChEBI" id="CHEBI:29965"/>
        <dbReference type="ChEBI" id="CHEBI:57856"/>
        <dbReference type="ChEBI" id="CHEBI:59789"/>
        <dbReference type="ChEBI" id="CHEBI:65280"/>
        <dbReference type="EC" id="2.1.1.321"/>
    </reaction>
</comment>
<dbReference type="InterPro" id="IPR025799">
    <property type="entry name" value="Arg_MeTrfase"/>
</dbReference>
<keyword evidence="10 13" id="KW-0539">Nucleus</keyword>
<comment type="similarity">
    <text evidence="13">Belongs to the class I-like SAM-binding methyltransferase superfamily. Protein arginine N-methyltransferase family. PRMT7 subfamily.</text>
</comment>
<evidence type="ECO:0000313" key="15">
    <source>
        <dbReference type="Proteomes" id="UP000515126"/>
    </source>
</evidence>
<dbReference type="GO" id="GO:0005829">
    <property type="term" value="C:cytosol"/>
    <property type="evidence" value="ECO:0007669"/>
    <property type="project" value="UniProtKB-SubCell"/>
</dbReference>
<dbReference type="GO" id="GO:0044020">
    <property type="term" value="F:histone H4R3 methyltransferase activity"/>
    <property type="evidence" value="ECO:0007669"/>
    <property type="project" value="UniProtKB-UniRule"/>
</dbReference>
<evidence type="ECO:0000256" key="13">
    <source>
        <dbReference type="PIRNR" id="PIRNR036946"/>
    </source>
</evidence>
<evidence type="ECO:0000256" key="7">
    <source>
        <dbReference type="ARBA" id="ARBA00022853"/>
    </source>
</evidence>
<dbReference type="FunFam" id="3.40.50.150:FF:000070">
    <property type="entry name" value="Protein arginine N-methyltransferase 7"/>
    <property type="match status" value="1"/>
</dbReference>
<dbReference type="FunFam" id="2.70.160.11:FF:000010">
    <property type="entry name" value="Protein arginine N-methyltransferase"/>
    <property type="match status" value="1"/>
</dbReference>
<keyword evidence="7 13" id="KW-0156">Chromatin regulator</keyword>
<organism evidence="15 16">
    <name type="scientific">Mus caroli</name>
    <name type="common">Ryukyu mouse</name>
    <name type="synonym">Ricefield mouse</name>
    <dbReference type="NCBI Taxonomy" id="10089"/>
    <lineage>
        <taxon>Eukaryota</taxon>
        <taxon>Metazoa</taxon>
        <taxon>Chordata</taxon>
        <taxon>Craniata</taxon>
        <taxon>Vertebrata</taxon>
        <taxon>Euteleostomi</taxon>
        <taxon>Mammalia</taxon>
        <taxon>Eutheria</taxon>
        <taxon>Euarchontoglires</taxon>
        <taxon>Glires</taxon>
        <taxon>Rodentia</taxon>
        <taxon>Myomorpha</taxon>
        <taxon>Muroidea</taxon>
        <taxon>Muridae</taxon>
        <taxon>Murinae</taxon>
        <taxon>Mus</taxon>
        <taxon>Mus</taxon>
    </lineage>
</organism>
<dbReference type="AlphaFoldDB" id="A0A6P5Q9F6"/>
<dbReference type="GO" id="GO:0071514">
    <property type="term" value="P:genomic imprinting"/>
    <property type="evidence" value="ECO:0007669"/>
    <property type="project" value="Ensembl"/>
</dbReference>
<evidence type="ECO:0000256" key="3">
    <source>
        <dbReference type="ARBA" id="ARBA00022679"/>
    </source>
</evidence>
<keyword evidence="2 13" id="KW-0489">Methyltransferase</keyword>
<evidence type="ECO:0000256" key="10">
    <source>
        <dbReference type="ARBA" id="ARBA00023242"/>
    </source>
</evidence>